<dbReference type="RefSeq" id="WP_013700744.1">
    <property type="nucleotide sequence ID" value="NC_015385.1"/>
</dbReference>
<feature type="region of interest" description="Disordered" evidence="1">
    <location>
        <begin position="42"/>
        <end position="72"/>
    </location>
</feature>
<sequence length="72" mass="7975">MDITALVNLCISVLKDIRVITAAILTIFFISLGNYVVKYRKRPPKPKKKKSAQKPAAAATPAPKPEEKPKQE</sequence>
<keyword evidence="2" id="KW-1133">Transmembrane helix</keyword>
<dbReference type="EMBL" id="CP002631">
    <property type="protein sequence ID" value="AEB13437.1"/>
    <property type="molecule type" value="Genomic_DNA"/>
</dbReference>
<dbReference type="KEGG" id="tsu:Tresu_0487"/>
<feature type="transmembrane region" description="Helical" evidence="2">
    <location>
        <begin position="17"/>
        <end position="37"/>
    </location>
</feature>
<keyword evidence="4" id="KW-1185">Reference proteome</keyword>
<organism evidence="3 4">
    <name type="scientific">Treponema succinifaciens (strain ATCC 33096 / DSM 2489 / 6091)</name>
    <dbReference type="NCBI Taxonomy" id="869209"/>
    <lineage>
        <taxon>Bacteria</taxon>
        <taxon>Pseudomonadati</taxon>
        <taxon>Spirochaetota</taxon>
        <taxon>Spirochaetia</taxon>
        <taxon>Spirochaetales</taxon>
        <taxon>Treponemataceae</taxon>
        <taxon>Treponema</taxon>
    </lineage>
</organism>
<accession>F2NXW7</accession>
<dbReference type="HOGENOM" id="CLU_2721119_0_0_12"/>
<evidence type="ECO:0000256" key="2">
    <source>
        <dbReference type="SAM" id="Phobius"/>
    </source>
</evidence>
<reference evidence="3 4" key="1">
    <citation type="journal article" date="2011" name="Stand. Genomic Sci.">
        <title>Complete genome sequence of Treponema succinifaciens type strain (6091).</title>
        <authorList>
            <person name="Han C."/>
            <person name="Gronow S."/>
            <person name="Teshima H."/>
            <person name="Lapidus A."/>
            <person name="Nolan M."/>
            <person name="Lucas S."/>
            <person name="Hammon N."/>
            <person name="Deshpande S."/>
            <person name="Cheng J.F."/>
            <person name="Zeytun A."/>
            <person name="Tapia R."/>
            <person name="Goodwin L."/>
            <person name="Pitluck S."/>
            <person name="Liolios K."/>
            <person name="Pagani I."/>
            <person name="Ivanova N."/>
            <person name="Mavromatis K."/>
            <person name="Mikhailova N."/>
            <person name="Huntemann M."/>
            <person name="Pati A."/>
            <person name="Chen A."/>
            <person name="Palaniappan K."/>
            <person name="Land M."/>
            <person name="Hauser L."/>
            <person name="Brambilla E.M."/>
            <person name="Rohde M."/>
            <person name="Goker M."/>
            <person name="Woyke T."/>
            <person name="Bristow J."/>
            <person name="Eisen J.A."/>
            <person name="Markowitz V."/>
            <person name="Hugenholtz P."/>
            <person name="Kyrpides N.C."/>
            <person name="Klenk H.P."/>
            <person name="Detter J.C."/>
        </authorList>
    </citation>
    <scope>NUCLEOTIDE SEQUENCE [LARGE SCALE GENOMIC DNA]</scope>
    <source>
        <strain evidence="4">ATCC 33096 / DSM 2489 / 6091</strain>
    </source>
</reference>
<dbReference type="AlphaFoldDB" id="F2NXW7"/>
<dbReference type="Proteomes" id="UP000006852">
    <property type="component" value="Chromosome"/>
</dbReference>
<dbReference type="STRING" id="869209.Tresu_0487"/>
<protein>
    <submittedName>
        <fullName evidence="3">Uncharacterized protein</fullName>
    </submittedName>
</protein>
<feature type="compositionally biased region" description="Basic residues" evidence="1">
    <location>
        <begin position="42"/>
        <end position="52"/>
    </location>
</feature>
<keyword evidence="2" id="KW-0812">Transmembrane</keyword>
<name>F2NXW7_TRES6</name>
<keyword evidence="2" id="KW-0472">Membrane</keyword>
<reference evidence="4" key="2">
    <citation type="submission" date="2011-04" db="EMBL/GenBank/DDBJ databases">
        <title>The complete genome of chromosome of Treponema succinifaciens DSM 2489.</title>
        <authorList>
            <person name="Lucas S."/>
            <person name="Copeland A."/>
            <person name="Lapidus A."/>
            <person name="Bruce D."/>
            <person name="Goodwin L."/>
            <person name="Pitluck S."/>
            <person name="Peters L."/>
            <person name="Kyrpides N."/>
            <person name="Mavromatis K."/>
            <person name="Ivanova N."/>
            <person name="Ovchinnikova G."/>
            <person name="Teshima H."/>
            <person name="Detter J.C."/>
            <person name="Tapia R."/>
            <person name="Han C."/>
            <person name="Land M."/>
            <person name="Hauser L."/>
            <person name="Markowitz V."/>
            <person name="Cheng J.-F."/>
            <person name="Hugenholtz P."/>
            <person name="Woyke T."/>
            <person name="Wu D."/>
            <person name="Gronow S."/>
            <person name="Wellnitz S."/>
            <person name="Brambilla E."/>
            <person name="Klenk H.-P."/>
            <person name="Eisen J.A."/>
        </authorList>
    </citation>
    <scope>NUCLEOTIDE SEQUENCE [LARGE SCALE GENOMIC DNA]</scope>
    <source>
        <strain evidence="4">ATCC 33096 / DSM 2489 / 6091</strain>
    </source>
</reference>
<evidence type="ECO:0000256" key="1">
    <source>
        <dbReference type="SAM" id="MobiDB-lite"/>
    </source>
</evidence>
<proteinExistence type="predicted"/>
<dbReference type="GeneID" id="302997699"/>
<gene>
    <name evidence="3" type="ordered locus">Tresu_0487</name>
</gene>
<evidence type="ECO:0000313" key="4">
    <source>
        <dbReference type="Proteomes" id="UP000006852"/>
    </source>
</evidence>
<evidence type="ECO:0000313" key="3">
    <source>
        <dbReference type="EMBL" id="AEB13437.1"/>
    </source>
</evidence>